<feature type="domain" description="AB hydrolase-1" evidence="1">
    <location>
        <begin position="22"/>
        <end position="255"/>
    </location>
</feature>
<dbReference type="EMBL" id="LT960611">
    <property type="protein sequence ID" value="SON49897.1"/>
    <property type="molecule type" value="Genomic_DNA"/>
</dbReference>
<proteinExistence type="predicted"/>
<dbReference type="InterPro" id="IPR050266">
    <property type="entry name" value="AB_hydrolase_sf"/>
</dbReference>
<organism evidence="2 3">
    <name type="scientific">Vibrio tapetis subsp. tapetis</name>
    <dbReference type="NCBI Taxonomy" id="1671868"/>
    <lineage>
        <taxon>Bacteria</taxon>
        <taxon>Pseudomonadati</taxon>
        <taxon>Pseudomonadota</taxon>
        <taxon>Gammaproteobacteria</taxon>
        <taxon>Vibrionales</taxon>
        <taxon>Vibrionaceae</taxon>
        <taxon>Vibrio</taxon>
    </lineage>
</organism>
<dbReference type="KEGG" id="vta:A1918"/>
<accession>A0A2N8ZDB0</accession>
<dbReference type="Gene3D" id="3.40.50.1820">
    <property type="entry name" value="alpha/beta hydrolase"/>
    <property type="match status" value="1"/>
</dbReference>
<dbReference type="SUPFAM" id="SSF53474">
    <property type="entry name" value="alpha/beta-Hydrolases"/>
    <property type="match status" value="1"/>
</dbReference>
<keyword evidence="3" id="KW-1185">Reference proteome</keyword>
<dbReference type="RefSeq" id="WP_102522483.1">
    <property type="nucleotide sequence ID" value="NZ_LT960611.1"/>
</dbReference>
<protein>
    <recommendedName>
        <fullName evidence="1">AB hydrolase-1 domain-containing protein</fullName>
    </recommendedName>
</protein>
<gene>
    <name evidence="2" type="ORF">VTAP4600_A1918</name>
</gene>
<dbReference type="Pfam" id="PF12697">
    <property type="entry name" value="Abhydrolase_6"/>
    <property type="match status" value="1"/>
</dbReference>
<dbReference type="PANTHER" id="PTHR43798">
    <property type="entry name" value="MONOACYLGLYCEROL LIPASE"/>
    <property type="match status" value="1"/>
</dbReference>
<evidence type="ECO:0000313" key="3">
    <source>
        <dbReference type="Proteomes" id="UP000235828"/>
    </source>
</evidence>
<dbReference type="Proteomes" id="UP000235828">
    <property type="component" value="Chromosome A"/>
</dbReference>
<sequence>MTETITVNGNDVFIDGSGEETIVMLHGWPDTYRLWQPQVEHLKSQYRCVRFSLPGYEKHHPRNYYDLDAVLSVIDSVVETVSNGKPVTLLLHDWGCVYGYQYYMRNQAKVKRIIGVDVGDAGSPDMTLSTKAKLVLVSYQLWLMAAWNIGGGVGDWMTRKVATLFNAPAPSELVHSGMTYSYHWRWSSTFMRRPLGTKPLDIQVPFLFIYGGNKVGNFHSKPWQTKMANIEGNQVIELPTHHWVMVEQPDAFNEAVMDWLNHSETLEAEPEREAS</sequence>
<evidence type="ECO:0000313" key="2">
    <source>
        <dbReference type="EMBL" id="SON49897.1"/>
    </source>
</evidence>
<evidence type="ECO:0000259" key="1">
    <source>
        <dbReference type="Pfam" id="PF12697"/>
    </source>
</evidence>
<dbReference type="OrthoDB" id="5296151at2"/>
<dbReference type="AlphaFoldDB" id="A0A2N8ZDB0"/>
<reference evidence="2 3" key="1">
    <citation type="submission" date="2017-10" db="EMBL/GenBank/DDBJ databases">
        <authorList>
            <person name="Banno H."/>
            <person name="Chua N.-H."/>
        </authorList>
    </citation>
    <scope>NUCLEOTIDE SEQUENCE [LARGE SCALE GENOMIC DNA]</scope>
    <source>
        <strain evidence="2">Vibrio tapetis CECT4600</strain>
    </source>
</reference>
<dbReference type="InterPro" id="IPR000073">
    <property type="entry name" value="AB_hydrolase_1"/>
</dbReference>
<dbReference type="InterPro" id="IPR029058">
    <property type="entry name" value="AB_hydrolase_fold"/>
</dbReference>
<name>A0A2N8ZDB0_9VIBR</name>